<proteinExistence type="predicted"/>
<evidence type="ECO:0008006" key="2">
    <source>
        <dbReference type="Google" id="ProtNLM"/>
    </source>
</evidence>
<evidence type="ECO:0000313" key="1">
    <source>
        <dbReference type="EMBL" id="KKL71759.1"/>
    </source>
</evidence>
<gene>
    <name evidence="1" type="ORF">LCGC14_2091700</name>
</gene>
<comment type="caution">
    <text evidence="1">The sequence shown here is derived from an EMBL/GenBank/DDBJ whole genome shotgun (WGS) entry which is preliminary data.</text>
</comment>
<dbReference type="Gene3D" id="3.40.50.300">
    <property type="entry name" value="P-loop containing nucleotide triphosphate hydrolases"/>
    <property type="match status" value="1"/>
</dbReference>
<sequence length="665" mass="77617">MNILEPMFWHAIINITQIPKVERNLNEDIPNDSWLCNPFGDKRVYGVKFLIRDEIFSWEFFLKAETEEEAIIDGNCLLAYLMEIYPGLYGVVSTKPITIEELNKGDPIYEIVIPPPRFEEKIFLLKKIINLFNINKESIIQVYILWQKDDSLIKSIQGTELESELEADAIYKIKIFINAKSHNKLSSESTMKGVGLNYYLKYLTTNIKNAYGERAYLKHLPSDTWSKILKARPFYKNLLNKNTGRFYRRIIEDIPEEDRPCFINADIVDFNIPSNMPIEKANIIPKVNISFSIPIGEKKRQILLGNIYHNGIKTFRKAYLGLEDFVHHLFISGLSGMGKSRFLAHILEDFKIKAPEVGILTINLVKKKEDELFNADIVIKKEDSKFRVPYFIEGEDIEEICEQVAEYLIASLGLKNVVVTVMENVLSHEISNKGAPPRKIMDLFKELLDWFDKRRYHIKYQTNITRAIKNRVIKLVSSPIIDKILELGPIPQWFEEWKRGRNVFIDLSRFKKSEKRLVTHAIFQMIRTIMPEMRTNILRNVIMIDEISEILEKSQSKNSDDDKTITKYHLEIVFTAFLRAFRSRGVSLMLTDHLPSKLFEAVYKLPNIKILFRTDMGCLQLFGLNSEEQEAVFNQKRRRALVIDGVNARKFSFHTNEYLYKQSED</sequence>
<dbReference type="SUPFAM" id="SSF52540">
    <property type="entry name" value="P-loop containing nucleoside triphosphate hydrolases"/>
    <property type="match status" value="1"/>
</dbReference>
<name>A0A0F9ECU6_9ZZZZ</name>
<dbReference type="AlphaFoldDB" id="A0A0F9ECU6"/>
<dbReference type="EMBL" id="LAZR01025490">
    <property type="protein sequence ID" value="KKL71759.1"/>
    <property type="molecule type" value="Genomic_DNA"/>
</dbReference>
<protein>
    <recommendedName>
        <fullName evidence="2">Helicase HerA central domain-containing protein</fullName>
    </recommendedName>
</protein>
<feature type="non-terminal residue" evidence="1">
    <location>
        <position position="665"/>
    </location>
</feature>
<organism evidence="1">
    <name type="scientific">marine sediment metagenome</name>
    <dbReference type="NCBI Taxonomy" id="412755"/>
    <lineage>
        <taxon>unclassified sequences</taxon>
        <taxon>metagenomes</taxon>
        <taxon>ecological metagenomes</taxon>
    </lineage>
</organism>
<dbReference type="InterPro" id="IPR027417">
    <property type="entry name" value="P-loop_NTPase"/>
</dbReference>
<accession>A0A0F9ECU6</accession>
<reference evidence="1" key="1">
    <citation type="journal article" date="2015" name="Nature">
        <title>Complex archaea that bridge the gap between prokaryotes and eukaryotes.</title>
        <authorList>
            <person name="Spang A."/>
            <person name="Saw J.H."/>
            <person name="Jorgensen S.L."/>
            <person name="Zaremba-Niedzwiedzka K."/>
            <person name="Martijn J."/>
            <person name="Lind A.E."/>
            <person name="van Eijk R."/>
            <person name="Schleper C."/>
            <person name="Guy L."/>
            <person name="Ettema T.J."/>
        </authorList>
    </citation>
    <scope>NUCLEOTIDE SEQUENCE</scope>
</reference>